<dbReference type="SMART" id="SM00595">
    <property type="entry name" value="MADF"/>
    <property type="match status" value="1"/>
</dbReference>
<dbReference type="PANTHER" id="PTHR21505">
    <property type="entry name" value="MADF DOMAIN-CONTAINING PROTEIN-RELATED"/>
    <property type="match status" value="1"/>
</dbReference>
<dbReference type="Pfam" id="PF10545">
    <property type="entry name" value="MADF_DNA_bdg"/>
    <property type="match status" value="1"/>
</dbReference>
<evidence type="ECO:0000313" key="2">
    <source>
        <dbReference type="EMBL" id="KRT85324.1"/>
    </source>
</evidence>
<proteinExistence type="predicted"/>
<dbReference type="Proteomes" id="UP000051574">
    <property type="component" value="Unassembled WGS sequence"/>
</dbReference>
<dbReference type="OrthoDB" id="7408914at2759"/>
<dbReference type="AlphaFoldDB" id="A0A0T6BDC4"/>
<feature type="domain" description="MADF" evidence="1">
    <location>
        <begin position="10"/>
        <end position="103"/>
    </location>
</feature>
<accession>A0A0T6BDC4</accession>
<dbReference type="EMBL" id="LJIG01001616">
    <property type="protein sequence ID" value="KRT85324.1"/>
    <property type="molecule type" value="Genomic_DNA"/>
</dbReference>
<dbReference type="PROSITE" id="PS51029">
    <property type="entry name" value="MADF"/>
    <property type="match status" value="1"/>
</dbReference>
<name>A0A0T6BDC4_9SCAR</name>
<organism evidence="2 3">
    <name type="scientific">Oryctes borbonicus</name>
    <dbReference type="NCBI Taxonomy" id="1629725"/>
    <lineage>
        <taxon>Eukaryota</taxon>
        <taxon>Metazoa</taxon>
        <taxon>Ecdysozoa</taxon>
        <taxon>Arthropoda</taxon>
        <taxon>Hexapoda</taxon>
        <taxon>Insecta</taxon>
        <taxon>Pterygota</taxon>
        <taxon>Neoptera</taxon>
        <taxon>Endopterygota</taxon>
        <taxon>Coleoptera</taxon>
        <taxon>Polyphaga</taxon>
        <taxon>Scarabaeiformia</taxon>
        <taxon>Scarabaeidae</taxon>
        <taxon>Dynastinae</taxon>
        <taxon>Oryctes</taxon>
    </lineage>
</organism>
<sequence length="301" mass="34491">MEWDNEKCLQLIDLYRLKPEIWQSTHKLYSNRLKKQDAWNEMGSDMGTTVDVIKAKLNSLLSSFRRERARESSSVRTGKGQDEVYRSKWFAYKAFDFLMDKNKCKKTLYSTNKGNSQEPINEENEDTQNLIHEDKEEVTLLDNLQSNSRENINAETTATKRMNFTSHRRRKCKHETEADPCIEEAYNVLKTSATRDACDIYGEHIAMKLRNYSSRTQSVVQHLFNNILFNADMGQYDENKKLNYNNVASAYQQTSAYSSENCSAHAVHSNVIGDSTCSTSTESASSTRPHCSGGLCLRQPA</sequence>
<feature type="non-terminal residue" evidence="2">
    <location>
        <position position="301"/>
    </location>
</feature>
<reference evidence="2 3" key="1">
    <citation type="submission" date="2015-09" db="EMBL/GenBank/DDBJ databases">
        <title>Draft genome of the scarab beetle Oryctes borbonicus.</title>
        <authorList>
            <person name="Meyer J.M."/>
            <person name="Markov G.V."/>
            <person name="Baskaran P."/>
            <person name="Herrmann M."/>
            <person name="Sommer R.J."/>
            <person name="Roedelsperger C."/>
        </authorList>
    </citation>
    <scope>NUCLEOTIDE SEQUENCE [LARGE SCALE GENOMIC DNA]</scope>
    <source>
        <strain evidence="2">OB123</strain>
        <tissue evidence="2">Whole animal</tissue>
    </source>
</reference>
<protein>
    <submittedName>
        <fullName evidence="2">Myb/SANT-like transcription factor</fullName>
    </submittedName>
</protein>
<keyword evidence="3" id="KW-1185">Reference proteome</keyword>
<dbReference type="InterPro" id="IPR006578">
    <property type="entry name" value="MADF-dom"/>
</dbReference>
<comment type="caution">
    <text evidence="2">The sequence shown here is derived from an EMBL/GenBank/DDBJ whole genome shotgun (WGS) entry which is preliminary data.</text>
</comment>
<evidence type="ECO:0000313" key="3">
    <source>
        <dbReference type="Proteomes" id="UP000051574"/>
    </source>
</evidence>
<dbReference type="PANTHER" id="PTHR21505:SF15">
    <property type="entry name" value="RE18252P"/>
    <property type="match status" value="1"/>
</dbReference>
<evidence type="ECO:0000259" key="1">
    <source>
        <dbReference type="PROSITE" id="PS51029"/>
    </source>
</evidence>
<gene>
    <name evidence="2" type="ORF">AMK59_284</name>
</gene>